<evidence type="ECO:0008006" key="4">
    <source>
        <dbReference type="Google" id="ProtNLM"/>
    </source>
</evidence>
<dbReference type="Proteomes" id="UP001595764">
    <property type="component" value="Unassembled WGS sequence"/>
</dbReference>
<dbReference type="RefSeq" id="WP_377869845.1">
    <property type="nucleotide sequence ID" value="NZ_JBHMAY010000016.1"/>
</dbReference>
<evidence type="ECO:0000256" key="1">
    <source>
        <dbReference type="SAM" id="SignalP"/>
    </source>
</evidence>
<evidence type="ECO:0000313" key="3">
    <source>
        <dbReference type="Proteomes" id="UP001595764"/>
    </source>
</evidence>
<name>A0ABV7QYN7_9PSEU</name>
<sequence>MAIKISKTMVIGVATAALLPLGALAASAAPASPAAPSSPAALTPVTYTAENFEDTIPSLPLQLGGVAIGTGELRDANHLRVGVFYETCTVVTARRDQRLLCTVDLRFRDGDITGVVVEGQDLLVPGPTSRDALGSITGGAGEGYNKLRGDLTFSGGASRGILNIVVNPV</sequence>
<reference evidence="3" key="1">
    <citation type="journal article" date="2019" name="Int. J. Syst. Evol. Microbiol.">
        <title>The Global Catalogue of Microorganisms (GCM) 10K type strain sequencing project: providing services to taxonomists for standard genome sequencing and annotation.</title>
        <authorList>
            <consortium name="The Broad Institute Genomics Platform"/>
            <consortium name="The Broad Institute Genome Sequencing Center for Infectious Disease"/>
            <person name="Wu L."/>
            <person name="Ma J."/>
        </authorList>
    </citation>
    <scope>NUCLEOTIDE SEQUENCE [LARGE SCALE GENOMIC DNA]</scope>
    <source>
        <strain evidence="3">CGMCC 4.7682</strain>
    </source>
</reference>
<proteinExistence type="predicted"/>
<comment type="caution">
    <text evidence="2">The sequence shown here is derived from an EMBL/GenBank/DDBJ whole genome shotgun (WGS) entry which is preliminary data.</text>
</comment>
<feature type="chain" id="PRO_5045416400" description="Allene oxide cyclase barrel-like domain-containing protein" evidence="1">
    <location>
        <begin position="26"/>
        <end position="169"/>
    </location>
</feature>
<protein>
    <recommendedName>
        <fullName evidence="4">Allene oxide cyclase barrel-like domain-containing protein</fullName>
    </recommendedName>
</protein>
<accession>A0ABV7QYN7</accession>
<dbReference type="EMBL" id="JBHRWI010000076">
    <property type="protein sequence ID" value="MFC3517164.1"/>
    <property type="molecule type" value="Genomic_DNA"/>
</dbReference>
<keyword evidence="3" id="KW-1185">Reference proteome</keyword>
<feature type="signal peptide" evidence="1">
    <location>
        <begin position="1"/>
        <end position="25"/>
    </location>
</feature>
<gene>
    <name evidence="2" type="ORF">ACFORO_43865</name>
</gene>
<keyword evidence="1" id="KW-0732">Signal</keyword>
<organism evidence="2 3">
    <name type="scientific">Amycolatopsis halotolerans</name>
    <dbReference type="NCBI Taxonomy" id="330083"/>
    <lineage>
        <taxon>Bacteria</taxon>
        <taxon>Bacillati</taxon>
        <taxon>Actinomycetota</taxon>
        <taxon>Actinomycetes</taxon>
        <taxon>Pseudonocardiales</taxon>
        <taxon>Pseudonocardiaceae</taxon>
        <taxon>Amycolatopsis</taxon>
    </lineage>
</organism>
<evidence type="ECO:0000313" key="2">
    <source>
        <dbReference type="EMBL" id="MFC3517164.1"/>
    </source>
</evidence>